<dbReference type="InterPro" id="IPR000515">
    <property type="entry name" value="MetI-like"/>
</dbReference>
<keyword evidence="4 7" id="KW-0812">Transmembrane</keyword>
<dbReference type="PANTHER" id="PTHR30193">
    <property type="entry name" value="ABC TRANSPORTER PERMEASE PROTEIN"/>
    <property type="match status" value="1"/>
</dbReference>
<dbReference type="PROSITE" id="PS50928">
    <property type="entry name" value="ABC_TM1"/>
    <property type="match status" value="1"/>
</dbReference>
<feature type="transmembrane region" description="Helical" evidence="7">
    <location>
        <begin position="12"/>
        <end position="31"/>
    </location>
</feature>
<dbReference type="PANTHER" id="PTHR30193:SF44">
    <property type="entry name" value="LACTOSE TRANSPORT SYSTEM PERMEASE PROTEIN LACF"/>
    <property type="match status" value="1"/>
</dbReference>
<dbReference type="CDD" id="cd06261">
    <property type="entry name" value="TM_PBP2"/>
    <property type="match status" value="1"/>
</dbReference>
<comment type="similarity">
    <text evidence="7">Belongs to the binding-protein-dependent transport system permease family.</text>
</comment>
<keyword evidence="2 7" id="KW-0813">Transport</keyword>
<keyword evidence="10" id="KW-1185">Reference proteome</keyword>
<feature type="transmembrane region" description="Helical" evidence="7">
    <location>
        <begin position="265"/>
        <end position="284"/>
    </location>
</feature>
<evidence type="ECO:0000256" key="3">
    <source>
        <dbReference type="ARBA" id="ARBA00022475"/>
    </source>
</evidence>
<organism evidence="9 10">
    <name type="scientific">Chitinivorax tropicus</name>
    <dbReference type="NCBI Taxonomy" id="714531"/>
    <lineage>
        <taxon>Bacteria</taxon>
        <taxon>Pseudomonadati</taxon>
        <taxon>Pseudomonadota</taxon>
        <taxon>Betaproteobacteria</taxon>
        <taxon>Chitinivorax</taxon>
    </lineage>
</organism>
<feature type="domain" description="ABC transmembrane type-1" evidence="8">
    <location>
        <begin position="70"/>
        <end position="283"/>
    </location>
</feature>
<evidence type="ECO:0000256" key="4">
    <source>
        <dbReference type="ARBA" id="ARBA00022692"/>
    </source>
</evidence>
<dbReference type="Gene3D" id="1.10.3720.10">
    <property type="entry name" value="MetI-like"/>
    <property type="match status" value="1"/>
</dbReference>
<dbReference type="GO" id="GO:0005886">
    <property type="term" value="C:plasma membrane"/>
    <property type="evidence" value="ECO:0007669"/>
    <property type="project" value="UniProtKB-SubCell"/>
</dbReference>
<evidence type="ECO:0000259" key="8">
    <source>
        <dbReference type="PROSITE" id="PS50928"/>
    </source>
</evidence>
<protein>
    <submittedName>
        <fullName evidence="9">Putative chitobiose transport system permease protein</fullName>
    </submittedName>
</protein>
<dbReference type="SUPFAM" id="SSF160964">
    <property type="entry name" value="MalF N-terminal region-like"/>
    <property type="match status" value="1"/>
</dbReference>
<feature type="transmembrane region" description="Helical" evidence="7">
    <location>
        <begin position="210"/>
        <end position="230"/>
    </location>
</feature>
<comment type="caution">
    <text evidence="9">The sequence shown here is derived from an EMBL/GenBank/DDBJ whole genome shotgun (WGS) entry which is preliminary data.</text>
</comment>
<dbReference type="Pfam" id="PF00528">
    <property type="entry name" value="BPD_transp_1"/>
    <property type="match status" value="1"/>
</dbReference>
<feature type="transmembrane region" description="Helical" evidence="7">
    <location>
        <begin position="107"/>
        <end position="127"/>
    </location>
</feature>
<evidence type="ECO:0000256" key="5">
    <source>
        <dbReference type="ARBA" id="ARBA00022989"/>
    </source>
</evidence>
<keyword evidence="5 7" id="KW-1133">Transmembrane helix</keyword>
<reference evidence="9 10" key="1">
    <citation type="submission" date="2020-08" db="EMBL/GenBank/DDBJ databases">
        <title>Genomic Encyclopedia of Type Strains, Phase IV (KMG-IV): sequencing the most valuable type-strain genomes for metagenomic binning, comparative biology and taxonomic classification.</title>
        <authorList>
            <person name="Goeker M."/>
        </authorList>
    </citation>
    <scope>NUCLEOTIDE SEQUENCE [LARGE SCALE GENOMIC DNA]</scope>
    <source>
        <strain evidence="9 10">DSM 27165</strain>
    </source>
</reference>
<evidence type="ECO:0000256" key="1">
    <source>
        <dbReference type="ARBA" id="ARBA00004651"/>
    </source>
</evidence>
<name>A0A840MNP3_9PROT</name>
<evidence type="ECO:0000313" key="9">
    <source>
        <dbReference type="EMBL" id="MBB5018627.1"/>
    </source>
</evidence>
<dbReference type="GO" id="GO:0055085">
    <property type="term" value="P:transmembrane transport"/>
    <property type="evidence" value="ECO:0007669"/>
    <property type="project" value="InterPro"/>
</dbReference>
<keyword evidence="6 7" id="KW-0472">Membrane</keyword>
<dbReference type="Proteomes" id="UP000575898">
    <property type="component" value="Unassembled WGS sequence"/>
</dbReference>
<accession>A0A840MNP3</accession>
<dbReference type="InterPro" id="IPR051393">
    <property type="entry name" value="ABC_transporter_permease"/>
</dbReference>
<comment type="subcellular location">
    <subcellularLocation>
        <location evidence="1 7">Cell membrane</location>
        <topology evidence="1 7">Multi-pass membrane protein</topology>
    </subcellularLocation>
</comment>
<evidence type="ECO:0000313" key="10">
    <source>
        <dbReference type="Proteomes" id="UP000575898"/>
    </source>
</evidence>
<evidence type="ECO:0000256" key="6">
    <source>
        <dbReference type="ARBA" id="ARBA00023136"/>
    </source>
</evidence>
<dbReference type="InterPro" id="IPR035906">
    <property type="entry name" value="MetI-like_sf"/>
</dbReference>
<dbReference type="EMBL" id="JACHHY010000010">
    <property type="protein sequence ID" value="MBB5018627.1"/>
    <property type="molecule type" value="Genomic_DNA"/>
</dbReference>
<dbReference type="RefSeq" id="WP_184038189.1">
    <property type="nucleotide sequence ID" value="NZ_JACHHY010000010.1"/>
</dbReference>
<keyword evidence="3" id="KW-1003">Cell membrane</keyword>
<sequence>MKRKSTSVQSTVQAYLFLAPALILLAVFSFWPVGYGTYLSFTKYNLISAPEWVGLDNYRELFDDELFLNSLKNSLLYLLCVPIIQVLSIALAVLVNNNLKGIKLFRAAYYVPVVTSVSVIGLMWNFMYNDEGILNSVLQALHMINEPIGFLSDDRIALFSVMFVTIWRGLGWYMVMYLAGLQAIPQDVYEAATLDGANGWQKFWKITVPLLMPTILLCSVLSTLAALKAFEEVQIMTQGGPSESTYTALFYAYQFGIKSLDFGRGLAASTIVALVCMALAWVNFRYLQPRQK</sequence>
<evidence type="ECO:0000256" key="7">
    <source>
        <dbReference type="RuleBase" id="RU363032"/>
    </source>
</evidence>
<gene>
    <name evidence="9" type="ORF">HNQ59_001918</name>
</gene>
<proteinExistence type="inferred from homology"/>
<dbReference type="SUPFAM" id="SSF161098">
    <property type="entry name" value="MetI-like"/>
    <property type="match status" value="1"/>
</dbReference>
<feature type="transmembrane region" description="Helical" evidence="7">
    <location>
        <begin position="156"/>
        <end position="179"/>
    </location>
</feature>
<dbReference type="AlphaFoldDB" id="A0A840MNP3"/>
<evidence type="ECO:0000256" key="2">
    <source>
        <dbReference type="ARBA" id="ARBA00022448"/>
    </source>
</evidence>
<feature type="transmembrane region" description="Helical" evidence="7">
    <location>
        <begin position="75"/>
        <end position="95"/>
    </location>
</feature>